<organism evidence="1 2">
    <name type="scientific">Halarcobacter ebronensis</name>
    <dbReference type="NCBI Taxonomy" id="1462615"/>
    <lineage>
        <taxon>Bacteria</taxon>
        <taxon>Pseudomonadati</taxon>
        <taxon>Campylobacterota</taxon>
        <taxon>Epsilonproteobacteria</taxon>
        <taxon>Campylobacterales</taxon>
        <taxon>Arcobacteraceae</taxon>
        <taxon>Halarcobacter</taxon>
    </lineage>
</organism>
<accession>A0A4Q0YIS1</accession>
<name>A0A4Q0YIS1_9BACT</name>
<proteinExistence type="predicted"/>
<dbReference type="AlphaFoldDB" id="A0A4Q0YIS1"/>
<protein>
    <submittedName>
        <fullName evidence="1">Uncharacterized protein</fullName>
    </submittedName>
</protein>
<gene>
    <name evidence="1" type="ORF">CRV08_06090</name>
</gene>
<dbReference type="Proteomes" id="UP000290172">
    <property type="component" value="Unassembled WGS sequence"/>
</dbReference>
<evidence type="ECO:0000313" key="2">
    <source>
        <dbReference type="Proteomes" id="UP000290172"/>
    </source>
</evidence>
<dbReference type="RefSeq" id="WP_128980136.1">
    <property type="nucleotide sequence ID" value="NZ_PDKJ01000004.1"/>
</dbReference>
<dbReference type="EMBL" id="PDKJ01000004">
    <property type="protein sequence ID" value="RXJ68999.1"/>
    <property type="molecule type" value="Genomic_DNA"/>
</dbReference>
<comment type="caution">
    <text evidence="1">The sequence shown here is derived from an EMBL/GenBank/DDBJ whole genome shotgun (WGS) entry which is preliminary data.</text>
</comment>
<evidence type="ECO:0000313" key="1">
    <source>
        <dbReference type="EMBL" id="RXJ68999.1"/>
    </source>
</evidence>
<sequence>MKKIVYVSIAPLTRSLIERLYVDVLYESDIDVEFWDITGIYYKKNEKLEYPYIKQINTKEELKTNINRLSKNEVLINIQIGFEYKYIFLFRLFNDFKTSFFYIGAFPISNEKKRYILIKKFFSLRSIKKIVEIFVLKLGWIKKYDIIFSTSSEARSIFLGSKIMRINYIDYEKVIQEKKSDTEKYVVFLDQNLTSHPDFSLNNSRHIDQVKYINDLNKLFQYIEKKFSIQVVIALHPTSRKYDFWSKDKQYFDKLYTLVNNSKFVIGHYSTSLYAAISVKKPILLTITNDMISNIPLSVQIIDGLERNFNIKKINLDDNYYIESYPNVDIDLYEKFLYDYCTDKLIENKIAKDYFRTYLRDIK</sequence>
<reference evidence="1 2" key="1">
    <citation type="submission" date="2017-10" db="EMBL/GenBank/DDBJ databases">
        <title>Genomics of the genus Arcobacter.</title>
        <authorList>
            <person name="Perez-Cataluna A."/>
            <person name="Figueras M.J."/>
        </authorList>
    </citation>
    <scope>NUCLEOTIDE SEQUENCE [LARGE SCALE GENOMIC DNA]</scope>
    <source>
        <strain evidence="1 2">CECT 8993</strain>
    </source>
</reference>